<dbReference type="Pfam" id="PF14346">
    <property type="entry name" value="DUF4398"/>
    <property type="match status" value="1"/>
</dbReference>
<proteinExistence type="predicted"/>
<evidence type="ECO:0000259" key="1">
    <source>
        <dbReference type="Pfam" id="PF14346"/>
    </source>
</evidence>
<evidence type="ECO:0000313" key="3">
    <source>
        <dbReference type="Proteomes" id="UP000223759"/>
    </source>
</evidence>
<accession>A0A1R3VP63</accession>
<dbReference type="InterPro" id="IPR025511">
    <property type="entry name" value="DUF4398"/>
</dbReference>
<reference evidence="2 3" key="1">
    <citation type="submission" date="2017-01" db="EMBL/GenBank/DDBJ databases">
        <authorList>
            <person name="Mah S.A."/>
            <person name="Swanson W.J."/>
            <person name="Moy G.W."/>
            <person name="Vacquier V.D."/>
        </authorList>
    </citation>
    <scope>NUCLEOTIDE SEQUENCE [LARGE SCALE GENOMIC DNA]</scope>
    <source>
        <strain evidence="2 3">M9</strain>
    </source>
</reference>
<dbReference type="RefSeq" id="WP_234982777.1">
    <property type="nucleotide sequence ID" value="NZ_CP023018.1"/>
</dbReference>
<dbReference type="Proteomes" id="UP000223759">
    <property type="component" value="Unassembled WGS sequence"/>
</dbReference>
<dbReference type="EMBL" id="FTPK01000001">
    <property type="protein sequence ID" value="SIT66396.1"/>
    <property type="molecule type" value="Genomic_DNA"/>
</dbReference>
<organism evidence="2 3">
    <name type="scientific">Ectothiorhodosinus mongolicus</name>
    <dbReference type="NCBI Taxonomy" id="233100"/>
    <lineage>
        <taxon>Bacteria</taxon>
        <taxon>Pseudomonadati</taxon>
        <taxon>Pseudomonadota</taxon>
        <taxon>Gammaproteobacteria</taxon>
        <taxon>Chromatiales</taxon>
        <taxon>Ectothiorhodospiraceae</taxon>
        <taxon>Ectothiorhodosinus</taxon>
    </lineage>
</organism>
<dbReference type="STRING" id="233100.SAMN05216526_0582"/>
<dbReference type="Gene3D" id="1.20.1270.390">
    <property type="match status" value="1"/>
</dbReference>
<name>A0A1R3VP63_9GAMM</name>
<dbReference type="AlphaFoldDB" id="A0A1R3VP63"/>
<protein>
    <recommendedName>
        <fullName evidence="1">DUF4398 domain-containing protein</fullName>
    </recommendedName>
</protein>
<evidence type="ECO:0000313" key="2">
    <source>
        <dbReference type="EMBL" id="SIT66396.1"/>
    </source>
</evidence>
<feature type="domain" description="DUF4398" evidence="1">
    <location>
        <begin position="6"/>
        <end position="72"/>
    </location>
</feature>
<gene>
    <name evidence="2" type="ORF">SAMN05216526_0582</name>
</gene>
<sequence>MTAPAQEMSDARQALQAAEQVQAPSYARAVYERAERLLRQAEEQLEAGDYSEARRLAAESRDWAIRARQDAEVR</sequence>
<keyword evidence="3" id="KW-1185">Reference proteome</keyword>